<dbReference type="InterPro" id="IPR018280">
    <property type="entry name" value="Ribosomal_uS3_CS"/>
</dbReference>
<protein>
    <recommendedName>
        <fullName evidence="7">Small ribosomal subunit protein uS3</fullName>
    </recommendedName>
    <alternativeName>
        <fullName evidence="8">30S ribosomal protein S3</fullName>
    </alternativeName>
</protein>
<dbReference type="GO" id="GO:0006412">
    <property type="term" value="P:translation"/>
    <property type="evidence" value="ECO:0007669"/>
    <property type="project" value="InterPro"/>
</dbReference>
<dbReference type="InterPro" id="IPR004087">
    <property type="entry name" value="KH_dom"/>
</dbReference>
<dbReference type="SMART" id="SM00322">
    <property type="entry name" value="KH"/>
    <property type="match status" value="1"/>
</dbReference>
<dbReference type="PROSITE" id="PS00548">
    <property type="entry name" value="RIBOSOMAL_S3"/>
    <property type="match status" value="1"/>
</dbReference>
<evidence type="ECO:0000256" key="7">
    <source>
        <dbReference type="ARBA" id="ARBA00035257"/>
    </source>
</evidence>
<evidence type="ECO:0000313" key="14">
    <source>
        <dbReference type="Proteomes" id="UP000576480"/>
    </source>
</evidence>
<dbReference type="GO" id="GO:0019843">
    <property type="term" value="F:rRNA binding"/>
    <property type="evidence" value="ECO:0007669"/>
    <property type="project" value="UniProtKB-KW"/>
</dbReference>
<evidence type="ECO:0000256" key="9">
    <source>
        <dbReference type="PROSITE-ProRule" id="PRU00118"/>
    </source>
</evidence>
<accession>A0A6V8PQM1</accession>
<keyword evidence="2" id="KW-0699">rRNA-binding</keyword>
<evidence type="ECO:0000256" key="4">
    <source>
        <dbReference type="ARBA" id="ARBA00022980"/>
    </source>
</evidence>
<comment type="similarity">
    <text evidence="1 10">Belongs to the universal ribosomal protein uS3 family.</text>
</comment>
<sequence>QGICGRRTHFEEISPPGQGQSYQNQKEDQSYHCLRHGERRKLELGQKVNPVGMRIGIINDWKSKWFTSSAYADYLREDMEIRNYLEQNLSNAAISKIEVERASDKLKIDIFSARPGIVIGKKGSSINEIRKYIEDMTHKVAQINIQEVKTPELDARLVAQSIAQQLESRVSYRKAMKKAVSAAMRAGAKGIKVSCGGRLAGAEMARTEWYRDGRVPLHTLRANIDYGFYLARTTFGCIGVKVWVYLDVLASSEEAVQRAAAETAGD</sequence>
<dbReference type="Pfam" id="PF00189">
    <property type="entry name" value="Ribosomal_S3_C"/>
    <property type="match status" value="1"/>
</dbReference>
<keyword evidence="4 10" id="KW-0689">Ribosomal protein</keyword>
<dbReference type="InterPro" id="IPR057258">
    <property type="entry name" value="Ribosomal_uS3"/>
</dbReference>
<comment type="caution">
    <text evidence="13">The sequence shown here is derived from an EMBL/GenBank/DDBJ whole genome shotgun (WGS) entry which is preliminary data.</text>
</comment>
<dbReference type="InterPro" id="IPR009019">
    <property type="entry name" value="KH_sf_prok-type"/>
</dbReference>
<dbReference type="InterPro" id="IPR005704">
    <property type="entry name" value="Ribosomal_uS3_bac-typ"/>
</dbReference>
<evidence type="ECO:0000256" key="6">
    <source>
        <dbReference type="ARBA" id="ARBA00024998"/>
    </source>
</evidence>
<evidence type="ECO:0000256" key="3">
    <source>
        <dbReference type="ARBA" id="ARBA00022884"/>
    </source>
</evidence>
<dbReference type="InterPro" id="IPR004044">
    <property type="entry name" value="KH_dom_type_2"/>
</dbReference>
<dbReference type="Proteomes" id="UP000576480">
    <property type="component" value="Unassembled WGS sequence"/>
</dbReference>
<dbReference type="InterPro" id="IPR015946">
    <property type="entry name" value="KH_dom-like_a/b"/>
</dbReference>
<proteinExistence type="inferred from homology"/>
<dbReference type="FunFam" id="3.30.1140.32:FF:000002">
    <property type="entry name" value="30S ribosomal protein S3"/>
    <property type="match status" value="1"/>
</dbReference>
<evidence type="ECO:0000256" key="11">
    <source>
        <dbReference type="SAM" id="MobiDB-lite"/>
    </source>
</evidence>
<evidence type="ECO:0000313" key="13">
    <source>
        <dbReference type="EMBL" id="GFP34935.1"/>
    </source>
</evidence>
<organism evidence="13 14">
    <name type="scientific">Candidatus Hakubella thermalkaliphila</name>
    <dbReference type="NCBI Taxonomy" id="2754717"/>
    <lineage>
        <taxon>Bacteria</taxon>
        <taxon>Bacillati</taxon>
        <taxon>Actinomycetota</taxon>
        <taxon>Actinomycetota incertae sedis</taxon>
        <taxon>Candidatus Hakubellales</taxon>
        <taxon>Candidatus Hakubellaceae</taxon>
        <taxon>Candidatus Hakubella</taxon>
    </lineage>
</organism>
<dbReference type="GO" id="GO:0022627">
    <property type="term" value="C:cytosolic small ribosomal subunit"/>
    <property type="evidence" value="ECO:0007669"/>
    <property type="project" value="TreeGrafter"/>
</dbReference>
<dbReference type="InterPro" id="IPR036419">
    <property type="entry name" value="Ribosomal_S3_C_sf"/>
</dbReference>
<keyword evidence="5 10" id="KW-0687">Ribonucleoprotein</keyword>
<dbReference type="Pfam" id="PF07650">
    <property type="entry name" value="KH_2"/>
    <property type="match status" value="1"/>
</dbReference>
<dbReference type="SUPFAM" id="SSF54814">
    <property type="entry name" value="Prokaryotic type KH domain (KH-domain type II)"/>
    <property type="match status" value="1"/>
</dbReference>
<feature type="region of interest" description="Disordered" evidence="11">
    <location>
        <begin position="1"/>
        <end position="29"/>
    </location>
</feature>
<dbReference type="NCBIfam" id="TIGR01009">
    <property type="entry name" value="rpsC_bact"/>
    <property type="match status" value="1"/>
</dbReference>
<dbReference type="GO" id="GO:0003735">
    <property type="term" value="F:structural constituent of ribosome"/>
    <property type="evidence" value="ECO:0007669"/>
    <property type="project" value="InterPro"/>
</dbReference>
<dbReference type="PROSITE" id="PS50823">
    <property type="entry name" value="KH_TYPE_2"/>
    <property type="match status" value="1"/>
</dbReference>
<dbReference type="EMBL" id="BLSB01000035">
    <property type="protein sequence ID" value="GFP34935.1"/>
    <property type="molecule type" value="Genomic_DNA"/>
</dbReference>
<dbReference type="FunFam" id="3.30.300.20:FF:000001">
    <property type="entry name" value="30S ribosomal protein S3"/>
    <property type="match status" value="1"/>
</dbReference>
<dbReference type="CDD" id="cd02412">
    <property type="entry name" value="KH-II_30S_S3"/>
    <property type="match status" value="1"/>
</dbReference>
<evidence type="ECO:0000256" key="8">
    <source>
        <dbReference type="ARBA" id="ARBA00035521"/>
    </source>
</evidence>
<dbReference type="PANTHER" id="PTHR11760:SF19">
    <property type="entry name" value="SMALL RIBOSOMAL SUBUNIT PROTEIN US3C"/>
    <property type="match status" value="1"/>
</dbReference>
<reference evidence="13 14" key="1">
    <citation type="journal article" date="2020" name="Front. Microbiol.">
        <title>Single-cell genomics of novel Actinobacteria with the Wood-Ljungdahl pathway discovered in a serpentinizing system.</title>
        <authorList>
            <person name="Merino N."/>
            <person name="Kawai M."/>
            <person name="Boyd E.S."/>
            <person name="Colman D.R."/>
            <person name="McGlynn S.E."/>
            <person name="Nealson K.H."/>
            <person name="Kurokawa K."/>
            <person name="Hongoh Y."/>
        </authorList>
    </citation>
    <scope>NUCLEOTIDE SEQUENCE [LARGE SCALE GENOMIC DNA]</scope>
    <source>
        <strain evidence="13 14">S43</strain>
    </source>
</reference>
<evidence type="ECO:0000259" key="12">
    <source>
        <dbReference type="PROSITE" id="PS50823"/>
    </source>
</evidence>
<gene>
    <name evidence="13" type="ORF">HKBW3S43_00727</name>
</gene>
<evidence type="ECO:0000256" key="1">
    <source>
        <dbReference type="ARBA" id="ARBA00010761"/>
    </source>
</evidence>
<feature type="non-terminal residue" evidence="13">
    <location>
        <position position="1"/>
    </location>
</feature>
<dbReference type="PANTHER" id="PTHR11760">
    <property type="entry name" value="30S/40S RIBOSOMAL PROTEIN S3"/>
    <property type="match status" value="1"/>
</dbReference>
<comment type="function">
    <text evidence="6">Binds the lower part of the 30S subunit head. Binds mRNA in the 70S ribosome, positioning it for translation.</text>
</comment>
<name>A0A6V8PQM1_9ACTN</name>
<dbReference type="SUPFAM" id="SSF54821">
    <property type="entry name" value="Ribosomal protein S3 C-terminal domain"/>
    <property type="match status" value="1"/>
</dbReference>
<evidence type="ECO:0000256" key="5">
    <source>
        <dbReference type="ARBA" id="ARBA00023274"/>
    </source>
</evidence>
<evidence type="ECO:0000256" key="10">
    <source>
        <dbReference type="RuleBase" id="RU003624"/>
    </source>
</evidence>
<dbReference type="Gene3D" id="3.30.1140.32">
    <property type="entry name" value="Ribosomal protein S3, C-terminal domain"/>
    <property type="match status" value="1"/>
</dbReference>
<dbReference type="InterPro" id="IPR001351">
    <property type="entry name" value="Ribosomal_uS3_C"/>
</dbReference>
<dbReference type="AlphaFoldDB" id="A0A6V8PQM1"/>
<dbReference type="HAMAP" id="MF_01309_B">
    <property type="entry name" value="Ribosomal_uS3_B"/>
    <property type="match status" value="1"/>
</dbReference>
<feature type="domain" description="KH type-2" evidence="12">
    <location>
        <begin position="81"/>
        <end position="149"/>
    </location>
</feature>
<evidence type="ECO:0000256" key="2">
    <source>
        <dbReference type="ARBA" id="ARBA00022730"/>
    </source>
</evidence>
<keyword evidence="3 9" id="KW-0694">RNA-binding</keyword>
<dbReference type="Gene3D" id="3.30.300.20">
    <property type="match status" value="1"/>
</dbReference>